<keyword evidence="1 5" id="KW-0489">Methyltransferase</keyword>
<evidence type="ECO:0000259" key="6">
    <source>
        <dbReference type="PROSITE" id="PS51686"/>
    </source>
</evidence>
<dbReference type="InterPro" id="IPR029063">
    <property type="entry name" value="SAM-dependent_MTases_sf"/>
</dbReference>
<evidence type="ECO:0000256" key="3">
    <source>
        <dbReference type="ARBA" id="ARBA00022691"/>
    </source>
</evidence>
<comment type="caution">
    <text evidence="5">Lacks conserved residue(s) required for the propagation of feature annotation.</text>
</comment>
<dbReference type="GO" id="GO:0001510">
    <property type="term" value="P:RNA methylation"/>
    <property type="evidence" value="ECO:0007669"/>
    <property type="project" value="InterPro"/>
</dbReference>
<comment type="similarity">
    <text evidence="5">Belongs to the class I-like SAM-binding methyltransferase superfamily. RsmB/NOP family.</text>
</comment>
<dbReference type="OrthoDB" id="427002at2759"/>
<feature type="binding site" evidence="5">
    <location>
        <position position="118"/>
    </location>
    <ligand>
        <name>S-adenosyl-L-methionine</name>
        <dbReference type="ChEBI" id="CHEBI:59789"/>
    </ligand>
</feature>
<dbReference type="CDD" id="cd02440">
    <property type="entry name" value="AdoMet_MTases"/>
    <property type="match status" value="1"/>
</dbReference>
<evidence type="ECO:0000256" key="1">
    <source>
        <dbReference type="ARBA" id="ARBA00022603"/>
    </source>
</evidence>
<dbReference type="PRINTS" id="PR02010">
    <property type="entry name" value="RCMT9"/>
</dbReference>
<evidence type="ECO:0000256" key="4">
    <source>
        <dbReference type="ARBA" id="ARBA00022884"/>
    </source>
</evidence>
<dbReference type="Proteomes" id="UP001151532">
    <property type="component" value="Chromosome 7"/>
</dbReference>
<accession>A0A9Q0V2C7</accession>
<protein>
    <recommendedName>
        <fullName evidence="6">SAM-dependent MTase RsmB/NOP-type domain-containing protein</fullName>
    </recommendedName>
</protein>
<feature type="binding site" evidence="5">
    <location>
        <position position="146"/>
    </location>
    <ligand>
        <name>S-adenosyl-L-methionine</name>
        <dbReference type="ChEBI" id="CHEBI:59789"/>
    </ligand>
</feature>
<dbReference type="InterPro" id="IPR023267">
    <property type="entry name" value="RCMT"/>
</dbReference>
<dbReference type="InterPro" id="IPR001678">
    <property type="entry name" value="MeTrfase_RsmB-F_NOP2_dom"/>
</dbReference>
<dbReference type="Gene3D" id="3.40.50.150">
    <property type="entry name" value="Vaccinia Virus protein VP39"/>
    <property type="match status" value="1"/>
</dbReference>
<dbReference type="EMBL" id="JAPFFK010000010">
    <property type="protein sequence ID" value="KAJ6740467.1"/>
    <property type="molecule type" value="Genomic_DNA"/>
</dbReference>
<feature type="active site" description="Nucleophile" evidence="5">
    <location>
        <position position="309"/>
    </location>
</feature>
<dbReference type="PRINTS" id="PR02008">
    <property type="entry name" value="RCMTFAMILY"/>
</dbReference>
<organism evidence="7 8">
    <name type="scientific">Salix purpurea</name>
    <name type="common">Purple osier willow</name>
    <dbReference type="NCBI Taxonomy" id="77065"/>
    <lineage>
        <taxon>Eukaryota</taxon>
        <taxon>Viridiplantae</taxon>
        <taxon>Streptophyta</taxon>
        <taxon>Embryophyta</taxon>
        <taxon>Tracheophyta</taxon>
        <taxon>Spermatophyta</taxon>
        <taxon>Magnoliopsida</taxon>
        <taxon>eudicotyledons</taxon>
        <taxon>Gunneridae</taxon>
        <taxon>Pentapetalae</taxon>
        <taxon>rosids</taxon>
        <taxon>fabids</taxon>
        <taxon>Malpighiales</taxon>
        <taxon>Salicaceae</taxon>
        <taxon>Saliceae</taxon>
        <taxon>Salix</taxon>
    </lineage>
</organism>
<reference evidence="7" key="2">
    <citation type="journal article" date="2023" name="Int. J. Mol. Sci.">
        <title>De Novo Assembly and Annotation of 11 Diverse Shrub Willow (Salix) Genomes Reveals Novel Gene Organization in Sex-Linked Regions.</title>
        <authorList>
            <person name="Hyden B."/>
            <person name="Feng K."/>
            <person name="Yates T.B."/>
            <person name="Jawdy S."/>
            <person name="Cereghino C."/>
            <person name="Smart L.B."/>
            <person name="Muchero W."/>
        </authorList>
    </citation>
    <scope>NUCLEOTIDE SEQUENCE</scope>
    <source>
        <tissue evidence="7">Shoot tip</tissue>
    </source>
</reference>
<evidence type="ECO:0000256" key="5">
    <source>
        <dbReference type="PROSITE-ProRule" id="PRU01023"/>
    </source>
</evidence>
<keyword evidence="8" id="KW-1185">Reference proteome</keyword>
<dbReference type="PANTHER" id="PTHR22807:SF16">
    <property type="entry name" value="SAM-DEPENDENT MTASE RSMB_NOP-TYPE DOMAIN-CONTAINING PROTEIN"/>
    <property type="match status" value="1"/>
</dbReference>
<dbReference type="Pfam" id="PF01189">
    <property type="entry name" value="Methyltr_RsmB-F"/>
    <property type="match status" value="2"/>
</dbReference>
<dbReference type="SUPFAM" id="SSF53335">
    <property type="entry name" value="S-adenosyl-L-methionine-dependent methyltransferases"/>
    <property type="match status" value="1"/>
</dbReference>
<comment type="caution">
    <text evidence="7">The sequence shown here is derived from an EMBL/GenBank/DDBJ whole genome shotgun (WGS) entry which is preliminary data.</text>
</comment>
<keyword evidence="4 5" id="KW-0694">RNA-binding</keyword>
<dbReference type="AlphaFoldDB" id="A0A9Q0V2C7"/>
<gene>
    <name evidence="7" type="ORF">OIU79_000566</name>
</gene>
<feature type="domain" description="SAM-dependent MTase RsmB/NOP-type" evidence="6">
    <location>
        <begin position="1"/>
        <end position="374"/>
    </location>
</feature>
<proteinExistence type="inferred from homology"/>
<dbReference type="InterPro" id="IPR049560">
    <property type="entry name" value="MeTrfase_RsmB-F_NOP2_cat"/>
</dbReference>
<evidence type="ECO:0000313" key="7">
    <source>
        <dbReference type="EMBL" id="KAJ6740467.1"/>
    </source>
</evidence>
<name>A0A9Q0V2C7_SALPP</name>
<dbReference type="InterPro" id="IPR023269">
    <property type="entry name" value="RCMT_subfamily_9"/>
</dbReference>
<feature type="binding site" evidence="5">
    <location>
        <position position="247"/>
    </location>
    <ligand>
        <name>S-adenosyl-L-methionine</name>
        <dbReference type="ChEBI" id="CHEBI:59789"/>
    </ligand>
</feature>
<dbReference type="PANTHER" id="PTHR22807">
    <property type="entry name" value="NOP2 YEAST -RELATED NOL1/NOP2/FMU SUN DOMAIN-CONTAINING"/>
    <property type="match status" value="1"/>
</dbReference>
<dbReference type="GO" id="GO:0003723">
    <property type="term" value="F:RNA binding"/>
    <property type="evidence" value="ECO:0007669"/>
    <property type="project" value="UniProtKB-UniRule"/>
</dbReference>
<sequence length="381" mass="42504">MEEETSKLPLPDTFLDFLQTNGIDPLIYTAIESTPRYIRLKPGSEAYIEEIEAEIKCRLQKPYKEGKIYGIDAASGAAVLALDILVGDHVLDLCAAPGAKLCMISDLLGDSGTVTGVDVARHRLAACRTMLQKYVLGDACRLFVADGTTFSLMPLRDRLDSISCEFALEENKDTFTEWTSRRPWKERKRAARAKENAASRLVSETDHPELIFYGKTSGVVGLSKYELYKTVSSSEFSSSGYDKVLVDAECTHDGSIRHIQKFEHWGWETLNGRVLNAERSDNLTTLQLKLLKNGFRLLRVGGSLVYSTCSLTVSQNEDVIEWFLKENSSAALQEIDAAKDWPCKIKNMTCKCQIIQEISLMSSSGKTLVYQARFNYGANCV</sequence>
<evidence type="ECO:0000256" key="2">
    <source>
        <dbReference type="ARBA" id="ARBA00022679"/>
    </source>
</evidence>
<keyword evidence="2 5" id="KW-0808">Transferase</keyword>
<dbReference type="PROSITE" id="PS51686">
    <property type="entry name" value="SAM_MT_RSMB_NOP"/>
    <property type="match status" value="1"/>
</dbReference>
<reference evidence="7" key="1">
    <citation type="submission" date="2022-11" db="EMBL/GenBank/DDBJ databases">
        <authorList>
            <person name="Hyden B.L."/>
            <person name="Feng K."/>
            <person name="Yates T."/>
            <person name="Jawdy S."/>
            <person name="Smart L.B."/>
            <person name="Muchero W."/>
        </authorList>
    </citation>
    <scope>NUCLEOTIDE SEQUENCE</scope>
    <source>
        <tissue evidence="7">Shoot tip</tissue>
    </source>
</reference>
<keyword evidence="3 5" id="KW-0949">S-adenosyl-L-methionine</keyword>
<dbReference type="GO" id="GO:0008173">
    <property type="term" value="F:RNA methyltransferase activity"/>
    <property type="evidence" value="ECO:0007669"/>
    <property type="project" value="InterPro"/>
</dbReference>
<evidence type="ECO:0000313" key="8">
    <source>
        <dbReference type="Proteomes" id="UP001151532"/>
    </source>
</evidence>